<dbReference type="Proteomes" id="UP000176778">
    <property type="component" value="Unassembled WGS sequence"/>
</dbReference>
<name>A0A1F7X5T8_9BACT</name>
<keyword evidence="1" id="KW-0472">Membrane</keyword>
<protein>
    <submittedName>
        <fullName evidence="2">Uncharacterized protein</fullName>
    </submittedName>
</protein>
<organism evidence="2 3">
    <name type="scientific">Candidatus Woesebacteria bacterium RBG_13_46_13</name>
    <dbReference type="NCBI Taxonomy" id="1802479"/>
    <lineage>
        <taxon>Bacteria</taxon>
        <taxon>Candidatus Woeseibacteriota</taxon>
    </lineage>
</organism>
<gene>
    <name evidence="2" type="ORF">A2Y68_01230</name>
</gene>
<evidence type="ECO:0000313" key="2">
    <source>
        <dbReference type="EMBL" id="OGM10059.1"/>
    </source>
</evidence>
<evidence type="ECO:0000256" key="1">
    <source>
        <dbReference type="SAM" id="Phobius"/>
    </source>
</evidence>
<feature type="transmembrane region" description="Helical" evidence="1">
    <location>
        <begin position="12"/>
        <end position="33"/>
    </location>
</feature>
<evidence type="ECO:0000313" key="3">
    <source>
        <dbReference type="Proteomes" id="UP000176778"/>
    </source>
</evidence>
<dbReference type="AlphaFoldDB" id="A0A1F7X5T8"/>
<dbReference type="EMBL" id="MGFR01000001">
    <property type="protein sequence ID" value="OGM10059.1"/>
    <property type="molecule type" value="Genomic_DNA"/>
</dbReference>
<dbReference type="STRING" id="1802479.A2Y68_01230"/>
<keyword evidence="1" id="KW-0812">Transmembrane</keyword>
<proteinExistence type="predicted"/>
<reference evidence="2 3" key="1">
    <citation type="journal article" date="2016" name="Nat. Commun.">
        <title>Thousands of microbial genomes shed light on interconnected biogeochemical processes in an aquifer system.</title>
        <authorList>
            <person name="Anantharaman K."/>
            <person name="Brown C.T."/>
            <person name="Hug L.A."/>
            <person name="Sharon I."/>
            <person name="Castelle C.J."/>
            <person name="Probst A.J."/>
            <person name="Thomas B.C."/>
            <person name="Singh A."/>
            <person name="Wilkins M.J."/>
            <person name="Karaoz U."/>
            <person name="Brodie E.L."/>
            <person name="Williams K.H."/>
            <person name="Hubbard S.S."/>
            <person name="Banfield J.F."/>
        </authorList>
    </citation>
    <scope>NUCLEOTIDE SEQUENCE [LARGE SCALE GENOMIC DNA]</scope>
</reference>
<sequence length="279" mass="29937">MTGEKKSHGWGILETVLVIVLIAVIIIVVVAIWGQRDLQSLMAGISRQLAEPTATAAPAQAVIPLPTLQPTVVPLMPVHSGGQSDPEAVVASAGLERIKEPWSTPVRCEESFNSRSAWLVCEPGVILDATAAFTIPGTEEPWHINVPEGGFTYFSLGEGVITIDGVALSLPGEEGLNYLVLIRGRIDDTIMDSDLNGTAVVTDFVAGHAIWGIMPPGAYVSHDWFRDQLVVSSTTGGTNCGATGCSRVRIVLFDVDSHFYQMYETHTGDIDNWTLLAEN</sequence>
<keyword evidence="1" id="KW-1133">Transmembrane helix</keyword>
<accession>A0A1F7X5T8</accession>
<comment type="caution">
    <text evidence="2">The sequence shown here is derived from an EMBL/GenBank/DDBJ whole genome shotgun (WGS) entry which is preliminary data.</text>
</comment>